<dbReference type="EMBL" id="NIVC01001492">
    <property type="protein sequence ID" value="PAA67333.1"/>
    <property type="molecule type" value="Genomic_DNA"/>
</dbReference>
<accession>A0A267F0R6</accession>
<name>A0A267F0R6_9PLAT</name>
<gene>
    <name evidence="2" type="ORF">BOX15_Mlig004133g3</name>
</gene>
<keyword evidence="3" id="KW-1185">Reference proteome</keyword>
<feature type="non-terminal residue" evidence="2">
    <location>
        <position position="1"/>
    </location>
</feature>
<dbReference type="InterPro" id="IPR007110">
    <property type="entry name" value="Ig-like_dom"/>
</dbReference>
<sequence length="597" mass="64297">YCGRLLIVFSKNRSGQSVGQQVKLRRPLAQTCYDRGCRLFRIPTSNVKLEAMSKIEYKPISLFSFIIQLNLILLPCTALTLSPDSPRELRHSSLPLFRPPNSKELTAAAASKQAIVWSAHQTNDAFLVIANGSTVALACLLDGGDGESASQLELSWSVDDASTGLQRRHTLTAQAGSGSGQQKFSFDLGPGFAPARGVFRKSEGSVLTLAFSKPTLDRSALVIACHLRLGGAVVASSARVRLWDERPARSALIDSQGSSSLPCRRIMQRQQNLLQFVALDCDLMPSPTLSVAALPLHTAVYALYNCSNPAVASPWLQSNSSDPASFYAVYFAGRLRLGWTGDWSPAKICISADAQLPSGQRLFLRWRIQVSTIENRTDVATSAFIPERISHDPAVLSIDLYDDPPITHALPCPFLCLAASADDPNCKFSWLQGQNASTWSEAVKPPDPALGSLVEPHRLLLLPWKPPGNPGPPPLAGLWTCRSAASLVGTASATLSPQAFSVRIAARPSLCGNRPPSRSVVFVPPPRSRKLWSDRQSLSFNCTVCGLDLLSESSAASTVTQLRLHGSLGGVETSTETHSCLFLAGVSSLACVLLRFV</sequence>
<protein>
    <recommendedName>
        <fullName evidence="1">Ig-like domain-containing protein</fullName>
    </recommendedName>
</protein>
<evidence type="ECO:0000259" key="1">
    <source>
        <dbReference type="PROSITE" id="PS50835"/>
    </source>
</evidence>
<comment type="caution">
    <text evidence="2">The sequence shown here is derived from an EMBL/GenBank/DDBJ whole genome shotgun (WGS) entry which is preliminary data.</text>
</comment>
<reference evidence="2 3" key="1">
    <citation type="submission" date="2017-06" db="EMBL/GenBank/DDBJ databases">
        <title>A platform for efficient transgenesis in Macrostomum lignano, a flatworm model organism for stem cell research.</title>
        <authorList>
            <person name="Berezikov E."/>
        </authorList>
    </citation>
    <scope>NUCLEOTIDE SEQUENCE [LARGE SCALE GENOMIC DNA]</scope>
    <source>
        <strain evidence="2">DV1</strain>
        <tissue evidence="2">Whole organism</tissue>
    </source>
</reference>
<dbReference type="AlphaFoldDB" id="A0A267F0R6"/>
<proteinExistence type="predicted"/>
<evidence type="ECO:0000313" key="3">
    <source>
        <dbReference type="Proteomes" id="UP000215902"/>
    </source>
</evidence>
<dbReference type="PROSITE" id="PS50835">
    <property type="entry name" value="IG_LIKE"/>
    <property type="match status" value="1"/>
</dbReference>
<dbReference type="Proteomes" id="UP000215902">
    <property type="component" value="Unassembled WGS sequence"/>
</dbReference>
<feature type="domain" description="Ig-like" evidence="1">
    <location>
        <begin position="100"/>
        <end position="241"/>
    </location>
</feature>
<evidence type="ECO:0000313" key="2">
    <source>
        <dbReference type="EMBL" id="PAA67333.1"/>
    </source>
</evidence>
<organism evidence="2 3">
    <name type="scientific">Macrostomum lignano</name>
    <dbReference type="NCBI Taxonomy" id="282301"/>
    <lineage>
        <taxon>Eukaryota</taxon>
        <taxon>Metazoa</taxon>
        <taxon>Spiralia</taxon>
        <taxon>Lophotrochozoa</taxon>
        <taxon>Platyhelminthes</taxon>
        <taxon>Rhabditophora</taxon>
        <taxon>Macrostomorpha</taxon>
        <taxon>Macrostomida</taxon>
        <taxon>Macrostomidae</taxon>
        <taxon>Macrostomum</taxon>
    </lineage>
</organism>